<gene>
    <name evidence="1" type="ORF">BN2475_440015</name>
</gene>
<keyword evidence="2" id="KW-1185">Reference proteome</keyword>
<protein>
    <submittedName>
        <fullName evidence="1">Uncharacterized protein</fullName>
    </submittedName>
</protein>
<evidence type="ECO:0000313" key="2">
    <source>
        <dbReference type="Proteomes" id="UP000187012"/>
    </source>
</evidence>
<dbReference type="EMBL" id="CYGX02000044">
    <property type="protein sequence ID" value="SIT43540.1"/>
    <property type="molecule type" value="Genomic_DNA"/>
</dbReference>
<organism evidence="1 2">
    <name type="scientific">Paraburkholderia ribeironis</name>
    <dbReference type="NCBI Taxonomy" id="1247936"/>
    <lineage>
        <taxon>Bacteria</taxon>
        <taxon>Pseudomonadati</taxon>
        <taxon>Pseudomonadota</taxon>
        <taxon>Betaproteobacteria</taxon>
        <taxon>Burkholderiales</taxon>
        <taxon>Burkholderiaceae</taxon>
        <taxon>Paraburkholderia</taxon>
    </lineage>
</organism>
<dbReference type="Proteomes" id="UP000187012">
    <property type="component" value="Unassembled WGS sequence"/>
</dbReference>
<dbReference type="AlphaFoldDB" id="A0A1N7S892"/>
<proteinExistence type="predicted"/>
<name>A0A1N7S892_9BURK</name>
<reference evidence="1 2" key="1">
    <citation type="submission" date="2016-12" db="EMBL/GenBank/DDBJ databases">
        <authorList>
            <person name="Song W.-J."/>
            <person name="Kurnit D.M."/>
        </authorList>
    </citation>
    <scope>NUCLEOTIDE SEQUENCE [LARGE SCALE GENOMIC DNA]</scope>
    <source>
        <strain evidence="1 2">STM7296</strain>
    </source>
</reference>
<evidence type="ECO:0000313" key="1">
    <source>
        <dbReference type="EMBL" id="SIT43540.1"/>
    </source>
</evidence>
<sequence length="55" mass="6479">MSYRERAQNLPCSEKAPHFASPFDLSALQTRQYRRDRSMAQMKLVRNAFHVHAMV</sequence>
<accession>A0A1N7S892</accession>